<protein>
    <submittedName>
        <fullName evidence="1">(California timema) hypothetical protein</fullName>
    </submittedName>
</protein>
<proteinExistence type="predicted"/>
<gene>
    <name evidence="1" type="ORF">TCMB3V08_LOCUS2872</name>
</gene>
<dbReference type="AlphaFoldDB" id="A0A7R9P4Q9"/>
<reference evidence="1" key="1">
    <citation type="submission" date="2020-11" db="EMBL/GenBank/DDBJ databases">
        <authorList>
            <person name="Tran Van P."/>
        </authorList>
    </citation>
    <scope>NUCLEOTIDE SEQUENCE</scope>
</reference>
<dbReference type="EMBL" id="OE179934">
    <property type="protein sequence ID" value="CAD7570167.1"/>
    <property type="molecule type" value="Genomic_DNA"/>
</dbReference>
<sequence length="171" mass="19310">MFLPSSWGNSGKPFPSICCAWPWKGLECLRTTLDRISNDDLILRLNKIGKNPNLVSHREEDMGSESKTINAVVNALAEQANQANTSDESMGQESSDKSIHELGRNLHELGKTLHRLNLPRPKSENNFAASQELPMDRTSRPIFHKSDTFHKDTRFPMTPSITELVRVRVKT</sequence>
<accession>A0A7R9P4Q9</accession>
<evidence type="ECO:0000313" key="1">
    <source>
        <dbReference type="EMBL" id="CAD7570167.1"/>
    </source>
</evidence>
<organism evidence="1">
    <name type="scientific">Timema californicum</name>
    <name type="common">California timema</name>
    <name type="synonym">Walking stick</name>
    <dbReference type="NCBI Taxonomy" id="61474"/>
    <lineage>
        <taxon>Eukaryota</taxon>
        <taxon>Metazoa</taxon>
        <taxon>Ecdysozoa</taxon>
        <taxon>Arthropoda</taxon>
        <taxon>Hexapoda</taxon>
        <taxon>Insecta</taxon>
        <taxon>Pterygota</taxon>
        <taxon>Neoptera</taxon>
        <taxon>Polyneoptera</taxon>
        <taxon>Phasmatodea</taxon>
        <taxon>Timematodea</taxon>
        <taxon>Timematoidea</taxon>
        <taxon>Timematidae</taxon>
        <taxon>Timema</taxon>
    </lineage>
</organism>
<name>A0A7R9P4Q9_TIMCA</name>